<reference evidence="1 2" key="1">
    <citation type="submission" date="2024-02" db="EMBL/GenBank/DDBJ databases">
        <title>A draft genome for the cacao thread blight pathogen Marasmius crinis-equi.</title>
        <authorList>
            <person name="Cohen S.P."/>
            <person name="Baruah I.K."/>
            <person name="Amoako-Attah I."/>
            <person name="Bukari Y."/>
            <person name="Meinhardt L.W."/>
            <person name="Bailey B.A."/>
        </authorList>
    </citation>
    <scope>NUCLEOTIDE SEQUENCE [LARGE SCALE GENOMIC DNA]</scope>
    <source>
        <strain evidence="1 2">GH-76</strain>
    </source>
</reference>
<sequence>MPDPVTPQEGKAYSQSQVEAVLAAPSLTNLGVGHMQWHTISSFPTSRLTSLECWTEIHMGELASLGATCRELKVMKIVVPNSTNQTSVGQPAVFPSLESPDIQSNLSDPSVLLSRMSCPSLIDFAFAAIISRAPDSRPTDAFVASLIAFVRSSRRTLRSFTLSIPHGILPSDHGWLRELLLLSTSVKFFNFTMSFKSHEVDIPPTSALYHLWSLLTIPSFTEGSVLLPHLDTVKMRVENWTYAVNDGDHPGDLSRDIIDRFVRMAESRSRVAVPLHVATLRCAELIFFRTTQMKDPREENAVQRAMAGELDRRREVLVDSGMNFTIEEVLNLRRRWLLCGGSFF</sequence>
<evidence type="ECO:0000313" key="1">
    <source>
        <dbReference type="EMBL" id="KAL0577759.1"/>
    </source>
</evidence>
<organism evidence="1 2">
    <name type="scientific">Marasmius crinis-equi</name>
    <dbReference type="NCBI Taxonomy" id="585013"/>
    <lineage>
        <taxon>Eukaryota</taxon>
        <taxon>Fungi</taxon>
        <taxon>Dikarya</taxon>
        <taxon>Basidiomycota</taxon>
        <taxon>Agaricomycotina</taxon>
        <taxon>Agaricomycetes</taxon>
        <taxon>Agaricomycetidae</taxon>
        <taxon>Agaricales</taxon>
        <taxon>Marasmiineae</taxon>
        <taxon>Marasmiaceae</taxon>
        <taxon>Marasmius</taxon>
    </lineage>
</organism>
<dbReference type="Proteomes" id="UP001465976">
    <property type="component" value="Unassembled WGS sequence"/>
</dbReference>
<protein>
    <recommendedName>
        <fullName evidence="3">F-box domain-containing protein</fullName>
    </recommendedName>
</protein>
<evidence type="ECO:0008006" key="3">
    <source>
        <dbReference type="Google" id="ProtNLM"/>
    </source>
</evidence>
<accession>A0ABR3FQM7</accession>
<evidence type="ECO:0000313" key="2">
    <source>
        <dbReference type="Proteomes" id="UP001465976"/>
    </source>
</evidence>
<name>A0ABR3FQM7_9AGAR</name>
<dbReference type="EMBL" id="JBAHYK010000139">
    <property type="protein sequence ID" value="KAL0577759.1"/>
    <property type="molecule type" value="Genomic_DNA"/>
</dbReference>
<keyword evidence="2" id="KW-1185">Reference proteome</keyword>
<proteinExistence type="predicted"/>
<comment type="caution">
    <text evidence="1">The sequence shown here is derived from an EMBL/GenBank/DDBJ whole genome shotgun (WGS) entry which is preliminary data.</text>
</comment>
<gene>
    <name evidence="1" type="ORF">V5O48_004217</name>
</gene>